<evidence type="ECO:0000313" key="1">
    <source>
        <dbReference type="EMBL" id="OQD72896.1"/>
    </source>
</evidence>
<dbReference type="Proteomes" id="UP000191522">
    <property type="component" value="Unassembled WGS sequence"/>
</dbReference>
<keyword evidence="2" id="KW-1185">Reference proteome</keyword>
<dbReference type="EMBL" id="MDYL01000018">
    <property type="protein sequence ID" value="OQD72896.1"/>
    <property type="molecule type" value="Genomic_DNA"/>
</dbReference>
<evidence type="ECO:0000313" key="2">
    <source>
        <dbReference type="Proteomes" id="UP000191522"/>
    </source>
</evidence>
<dbReference type="AlphaFoldDB" id="A0A1V6P8I9"/>
<dbReference type="OrthoDB" id="4869816at2759"/>
<comment type="caution">
    <text evidence="1">The sequence shown here is derived from an EMBL/GenBank/DDBJ whole genome shotgun (WGS) entry which is preliminary data.</text>
</comment>
<organism evidence="1 2">
    <name type="scientific">Penicillium decumbens</name>
    <dbReference type="NCBI Taxonomy" id="69771"/>
    <lineage>
        <taxon>Eukaryota</taxon>
        <taxon>Fungi</taxon>
        <taxon>Dikarya</taxon>
        <taxon>Ascomycota</taxon>
        <taxon>Pezizomycotina</taxon>
        <taxon>Eurotiomycetes</taxon>
        <taxon>Eurotiomycetidae</taxon>
        <taxon>Eurotiales</taxon>
        <taxon>Aspergillaceae</taxon>
        <taxon>Penicillium</taxon>
    </lineage>
</organism>
<dbReference type="STRING" id="69771.A0A1V6P8I9"/>
<accession>A0A1V6P8I9</accession>
<proteinExistence type="predicted"/>
<gene>
    <name evidence="1" type="ORF">PENDEC_c018G04035</name>
</gene>
<protein>
    <submittedName>
        <fullName evidence="1">Uncharacterized protein</fullName>
    </submittedName>
</protein>
<sequence length="253" mass="29254">MSYLPPGWTVERLRTATEDDLRQIPEERLHEIDVKLIPFENVPVRQVIYLAINNQRRRQERARRGLPPAPMAPLFEKNDDPVVEVVERAGYDDFGFIVFRTDYSDDQRWDRWYEQFDRRLDASLETASGGKKIEDKCCMPNYVDKELDGANHQQIQEEYYGYRESEGVPPGLDTGMCLVVDSAAMDSMATDTPWVYALDLSFDHESQVPGGEYPGYFRVAVDSIIPELYPMLTAMTPPELWPSDNKIWKSAFE</sequence>
<reference evidence="2" key="1">
    <citation type="journal article" date="2017" name="Nat. Microbiol.">
        <title>Global analysis of biosynthetic gene clusters reveals vast potential of secondary metabolite production in Penicillium species.</title>
        <authorList>
            <person name="Nielsen J.C."/>
            <person name="Grijseels S."/>
            <person name="Prigent S."/>
            <person name="Ji B."/>
            <person name="Dainat J."/>
            <person name="Nielsen K.F."/>
            <person name="Frisvad J.C."/>
            <person name="Workman M."/>
            <person name="Nielsen J."/>
        </authorList>
    </citation>
    <scope>NUCLEOTIDE SEQUENCE [LARGE SCALE GENOMIC DNA]</scope>
    <source>
        <strain evidence="2">IBT 11843</strain>
    </source>
</reference>
<dbReference type="OMA" id="GLDTGMC"/>
<name>A0A1V6P8I9_PENDC</name>